<dbReference type="CDD" id="cd00130">
    <property type="entry name" value="PAS"/>
    <property type="match status" value="1"/>
</dbReference>
<protein>
    <recommendedName>
        <fullName evidence="4">PAS domain-containing protein</fullName>
    </recommendedName>
</protein>
<dbReference type="Proteomes" id="UP001595075">
    <property type="component" value="Unassembled WGS sequence"/>
</dbReference>
<dbReference type="Gene3D" id="3.30.450.20">
    <property type="entry name" value="PAS domain"/>
    <property type="match status" value="1"/>
</dbReference>
<gene>
    <name evidence="5" type="ORF">VTL71DRAFT_14260</name>
</gene>
<name>A0ABR4CHZ3_9HELO</name>
<dbReference type="PROSITE" id="PS50112">
    <property type="entry name" value="PAS"/>
    <property type="match status" value="1"/>
</dbReference>
<accession>A0ABR4CHZ3</accession>
<dbReference type="PANTHER" id="PTHR47429">
    <property type="entry name" value="PROTEIN TWIN LOV 1"/>
    <property type="match status" value="1"/>
</dbReference>
<evidence type="ECO:0000259" key="4">
    <source>
        <dbReference type="PROSITE" id="PS50112"/>
    </source>
</evidence>
<evidence type="ECO:0000313" key="6">
    <source>
        <dbReference type="Proteomes" id="UP001595075"/>
    </source>
</evidence>
<keyword evidence="1" id="KW-0285">Flavoprotein</keyword>
<keyword evidence="6" id="KW-1185">Reference proteome</keyword>
<comment type="caution">
    <text evidence="5">The sequence shown here is derived from an EMBL/GenBank/DDBJ whole genome shotgun (WGS) entry which is preliminary data.</text>
</comment>
<dbReference type="InterPro" id="IPR000014">
    <property type="entry name" value="PAS"/>
</dbReference>
<dbReference type="PANTHER" id="PTHR47429:SF7">
    <property type="entry name" value="GATA-FACTOR"/>
    <property type="match status" value="1"/>
</dbReference>
<evidence type="ECO:0000313" key="5">
    <source>
        <dbReference type="EMBL" id="KAL2069581.1"/>
    </source>
</evidence>
<feature type="domain" description="PAS" evidence="4">
    <location>
        <begin position="110"/>
        <end position="144"/>
    </location>
</feature>
<organism evidence="5 6">
    <name type="scientific">Oculimacula yallundae</name>
    <dbReference type="NCBI Taxonomy" id="86028"/>
    <lineage>
        <taxon>Eukaryota</taxon>
        <taxon>Fungi</taxon>
        <taxon>Dikarya</taxon>
        <taxon>Ascomycota</taxon>
        <taxon>Pezizomycotina</taxon>
        <taxon>Leotiomycetes</taxon>
        <taxon>Helotiales</taxon>
        <taxon>Ploettnerulaceae</taxon>
        <taxon>Oculimacula</taxon>
    </lineage>
</organism>
<reference evidence="5 6" key="1">
    <citation type="journal article" date="2024" name="Commun. Biol.">
        <title>Comparative genomic analysis of thermophilic fungi reveals convergent evolutionary adaptations and gene losses.</title>
        <authorList>
            <person name="Steindorff A.S."/>
            <person name="Aguilar-Pontes M.V."/>
            <person name="Robinson A.J."/>
            <person name="Andreopoulos B."/>
            <person name="LaButti K."/>
            <person name="Kuo A."/>
            <person name="Mondo S."/>
            <person name="Riley R."/>
            <person name="Otillar R."/>
            <person name="Haridas S."/>
            <person name="Lipzen A."/>
            <person name="Grimwood J."/>
            <person name="Schmutz J."/>
            <person name="Clum A."/>
            <person name="Reid I.D."/>
            <person name="Moisan M.C."/>
            <person name="Butler G."/>
            <person name="Nguyen T.T.M."/>
            <person name="Dewar K."/>
            <person name="Conant G."/>
            <person name="Drula E."/>
            <person name="Henrissat B."/>
            <person name="Hansel C."/>
            <person name="Singer S."/>
            <person name="Hutchinson M.I."/>
            <person name="de Vries R.P."/>
            <person name="Natvig D.O."/>
            <person name="Powell A.J."/>
            <person name="Tsang A."/>
            <person name="Grigoriev I.V."/>
        </authorList>
    </citation>
    <scope>NUCLEOTIDE SEQUENCE [LARGE SCALE GENOMIC DNA]</scope>
    <source>
        <strain evidence="5 6">CBS 494.80</strain>
    </source>
</reference>
<evidence type="ECO:0000256" key="1">
    <source>
        <dbReference type="ARBA" id="ARBA00022630"/>
    </source>
</evidence>
<sequence length="218" mass="24124">MNSEYQDQARRLNEIRTFAGQGSLNGNNGGGFGSAVKPVADPSWNSGISTDQQWVESQPVNDPLIYQGVYAPSGFDMLDILLQVYNRPNPQIQIGNVDSAVALVLCDAEDQNHPIVYCSEPFENLTGYSGAEIVGKNCRFLQHPPGSICSDRTILDTNLAARREVKHSISIGRESRVRVTNFKKDGTLFANILTVIPIFWEGKHYMVGFQADEKSICR</sequence>
<keyword evidence="3" id="KW-0157">Chromophore</keyword>
<evidence type="ECO:0000256" key="3">
    <source>
        <dbReference type="ARBA" id="ARBA00022991"/>
    </source>
</evidence>
<dbReference type="Pfam" id="PF13426">
    <property type="entry name" value="PAS_9"/>
    <property type="match status" value="1"/>
</dbReference>
<evidence type="ECO:0000256" key="2">
    <source>
        <dbReference type="ARBA" id="ARBA00022643"/>
    </source>
</evidence>
<dbReference type="SUPFAM" id="SSF55785">
    <property type="entry name" value="PYP-like sensor domain (PAS domain)"/>
    <property type="match status" value="1"/>
</dbReference>
<dbReference type="InterPro" id="IPR035965">
    <property type="entry name" value="PAS-like_dom_sf"/>
</dbReference>
<keyword evidence="2" id="KW-0288">FMN</keyword>
<dbReference type="NCBIfam" id="TIGR00229">
    <property type="entry name" value="sensory_box"/>
    <property type="match status" value="1"/>
</dbReference>
<proteinExistence type="predicted"/>
<dbReference type="EMBL" id="JAZHXI010000007">
    <property type="protein sequence ID" value="KAL2069581.1"/>
    <property type="molecule type" value="Genomic_DNA"/>
</dbReference>